<gene>
    <name evidence="2" type="ORF">Fcan01_18579</name>
</gene>
<accession>A0A226DQ50</accession>
<comment type="caution">
    <text evidence="2">The sequence shown here is derived from an EMBL/GenBank/DDBJ whole genome shotgun (WGS) entry which is preliminary data.</text>
</comment>
<feature type="signal peptide" evidence="1">
    <location>
        <begin position="1"/>
        <end position="22"/>
    </location>
</feature>
<name>A0A226DQ50_FOLCA</name>
<evidence type="ECO:0000313" key="2">
    <source>
        <dbReference type="EMBL" id="OXA46336.1"/>
    </source>
</evidence>
<keyword evidence="3" id="KW-1185">Reference proteome</keyword>
<protein>
    <submittedName>
        <fullName evidence="2">Uncharacterized protein</fullName>
    </submittedName>
</protein>
<dbReference type="AlphaFoldDB" id="A0A226DQ50"/>
<sequence length="133" mass="14797">MAKLLHIVVLGLISVSFQALLASSFPTESSPVIVDRNGEIHPNIARYSHETPEHDLASLLDNNHGDYEVEEEEEVDCPSRQFWHIRGQRCVPLVCIGGNRFRDPASGECLIRKSFAQFGDSSGGERSLSRYNA</sequence>
<dbReference type="Proteomes" id="UP000198287">
    <property type="component" value="Unassembled WGS sequence"/>
</dbReference>
<proteinExistence type="predicted"/>
<organism evidence="2 3">
    <name type="scientific">Folsomia candida</name>
    <name type="common">Springtail</name>
    <dbReference type="NCBI Taxonomy" id="158441"/>
    <lineage>
        <taxon>Eukaryota</taxon>
        <taxon>Metazoa</taxon>
        <taxon>Ecdysozoa</taxon>
        <taxon>Arthropoda</taxon>
        <taxon>Hexapoda</taxon>
        <taxon>Collembola</taxon>
        <taxon>Entomobryomorpha</taxon>
        <taxon>Isotomoidea</taxon>
        <taxon>Isotomidae</taxon>
        <taxon>Proisotominae</taxon>
        <taxon>Folsomia</taxon>
    </lineage>
</organism>
<reference evidence="2 3" key="1">
    <citation type="submission" date="2015-12" db="EMBL/GenBank/DDBJ databases">
        <title>The genome of Folsomia candida.</title>
        <authorList>
            <person name="Faddeeva A."/>
            <person name="Derks M.F."/>
            <person name="Anvar Y."/>
            <person name="Smit S."/>
            <person name="Van Straalen N."/>
            <person name="Roelofs D."/>
        </authorList>
    </citation>
    <scope>NUCLEOTIDE SEQUENCE [LARGE SCALE GENOMIC DNA]</scope>
    <source>
        <strain evidence="2 3">VU population</strain>
        <tissue evidence="2">Whole body</tissue>
    </source>
</reference>
<evidence type="ECO:0000313" key="3">
    <source>
        <dbReference type="Proteomes" id="UP000198287"/>
    </source>
</evidence>
<keyword evidence="1" id="KW-0732">Signal</keyword>
<dbReference type="EMBL" id="LNIX01000015">
    <property type="protein sequence ID" value="OXA46336.1"/>
    <property type="molecule type" value="Genomic_DNA"/>
</dbReference>
<evidence type="ECO:0000256" key="1">
    <source>
        <dbReference type="SAM" id="SignalP"/>
    </source>
</evidence>
<feature type="chain" id="PRO_5012172087" evidence="1">
    <location>
        <begin position="23"/>
        <end position="133"/>
    </location>
</feature>